<evidence type="ECO:0000256" key="1">
    <source>
        <dbReference type="SAM" id="MobiDB-lite"/>
    </source>
</evidence>
<feature type="region of interest" description="Disordered" evidence="1">
    <location>
        <begin position="229"/>
        <end position="248"/>
    </location>
</feature>
<feature type="compositionally biased region" description="Low complexity" evidence="1">
    <location>
        <begin position="176"/>
        <end position="197"/>
    </location>
</feature>
<sequence length="248" mass="27621">MLTMLMALVSVTAFAQRGGRGHFAMGGGGRFSTGPRISVGVGVYGGGFGGYYHAPGYYYRPYRPYYHFYGPPIGFRLGVLPYGFLTFNTGFGPYYYYDGTFYQPYYDEQERVDQYQVVDPPMGVVVPNLPKHSETVTIDGNTYYQKNGTLYQEIVQDNVTKYVVVGKNGQLDNGSEQPQEEQQPQGQQQQPATPPQETVMAQLPSGSRGVEINGQQLYVSPDGMYYQEVTNPDNSRGYKIVGKMSADN</sequence>
<evidence type="ECO:0000313" key="2">
    <source>
        <dbReference type="EMBL" id="MVT40460.1"/>
    </source>
</evidence>
<dbReference type="EMBL" id="WRXO01000002">
    <property type="protein sequence ID" value="MVT40460.1"/>
    <property type="molecule type" value="Genomic_DNA"/>
</dbReference>
<dbReference type="RefSeq" id="WP_157299143.1">
    <property type="nucleotide sequence ID" value="NZ_BAAAZB010000010.1"/>
</dbReference>
<accession>A0A6N8J5I8</accession>
<organism evidence="2 3">
    <name type="scientific">Chitinophaga oryziterrae</name>
    <dbReference type="NCBI Taxonomy" id="1031224"/>
    <lineage>
        <taxon>Bacteria</taxon>
        <taxon>Pseudomonadati</taxon>
        <taxon>Bacteroidota</taxon>
        <taxon>Chitinophagia</taxon>
        <taxon>Chitinophagales</taxon>
        <taxon>Chitinophagaceae</taxon>
        <taxon>Chitinophaga</taxon>
    </lineage>
</organism>
<gene>
    <name evidence="2" type="ORF">GO495_07690</name>
</gene>
<dbReference type="Proteomes" id="UP000468388">
    <property type="component" value="Unassembled WGS sequence"/>
</dbReference>
<comment type="caution">
    <text evidence="2">The sequence shown here is derived from an EMBL/GenBank/DDBJ whole genome shotgun (WGS) entry which is preliminary data.</text>
</comment>
<dbReference type="InterPro" id="IPR045398">
    <property type="entry name" value="DUF6515"/>
</dbReference>
<protein>
    <submittedName>
        <fullName evidence="2">Uncharacterized protein</fullName>
    </submittedName>
</protein>
<proteinExistence type="predicted"/>
<dbReference type="AlphaFoldDB" id="A0A6N8J5I8"/>
<keyword evidence="3" id="KW-1185">Reference proteome</keyword>
<dbReference type="Pfam" id="PF20125">
    <property type="entry name" value="DUF6515"/>
    <property type="match status" value="1"/>
</dbReference>
<dbReference type="OrthoDB" id="660033at2"/>
<name>A0A6N8J5I8_9BACT</name>
<reference evidence="2 3" key="1">
    <citation type="submission" date="2019-12" db="EMBL/GenBank/DDBJ databases">
        <title>The draft genomic sequence of strain Chitinophaga oryziterrae JCM 16595.</title>
        <authorList>
            <person name="Zhang X."/>
        </authorList>
    </citation>
    <scope>NUCLEOTIDE SEQUENCE [LARGE SCALE GENOMIC DNA]</scope>
    <source>
        <strain evidence="2 3">JCM 16595</strain>
    </source>
</reference>
<feature type="region of interest" description="Disordered" evidence="1">
    <location>
        <begin position="168"/>
        <end position="211"/>
    </location>
</feature>
<evidence type="ECO:0000313" key="3">
    <source>
        <dbReference type="Proteomes" id="UP000468388"/>
    </source>
</evidence>